<dbReference type="InterPro" id="IPR029062">
    <property type="entry name" value="Class_I_gatase-like"/>
</dbReference>
<keyword evidence="1 3" id="KW-0315">Glutamine amidotransferase</keyword>
<gene>
    <name evidence="3" type="primary">trpG</name>
    <name evidence="3" type="ORF">PEPS_02970</name>
</gene>
<dbReference type="Gene3D" id="3.40.50.880">
    <property type="match status" value="1"/>
</dbReference>
<sequence length="189" mass="21243">MILLIDNYDSFTYNLVDYFQQLGVNCKVVRNHCPIEELPEGIRGVVLSPGPGRPQEAGRLMQYIEHFHDKLPMLGICLGHQALGMYFGAPLALAPTPMHGKISEISLDNTSVPFLKLPKKVKVTRYHSLILSQMPENLKATAYTDDGLVMAMQHQHLPIYGLQFHPEAICTAEGLQMLENWVQSIGYRP</sequence>
<dbReference type="Pfam" id="PF00117">
    <property type="entry name" value="GATase"/>
    <property type="match status" value="1"/>
</dbReference>
<evidence type="ECO:0000313" key="3">
    <source>
        <dbReference type="EMBL" id="BDC98016.1"/>
    </source>
</evidence>
<accession>A0ABN6L9R5</accession>
<dbReference type="PRINTS" id="PR00097">
    <property type="entry name" value="ANTSNTHASEII"/>
</dbReference>
<reference evidence="3 4" key="1">
    <citation type="submission" date="2021-12" db="EMBL/GenBank/DDBJ databases">
        <title>Genome sequencing of bacteria with rrn-lacking chromosome and rrn-plasmid.</title>
        <authorList>
            <person name="Anda M."/>
            <person name="Iwasaki W."/>
        </authorList>
    </citation>
    <scope>NUCLEOTIDE SEQUENCE [LARGE SCALE GENOMIC DNA]</scope>
    <source>
        <strain evidence="3 4">NBRC 101262</strain>
    </source>
</reference>
<dbReference type="InterPro" id="IPR006221">
    <property type="entry name" value="TrpG/PapA_dom"/>
</dbReference>
<dbReference type="PROSITE" id="PS51273">
    <property type="entry name" value="GATASE_TYPE_1"/>
    <property type="match status" value="1"/>
</dbReference>
<dbReference type="PRINTS" id="PR00096">
    <property type="entry name" value="GATASE"/>
</dbReference>
<dbReference type="PRINTS" id="PR00099">
    <property type="entry name" value="CPSGATASE"/>
</dbReference>
<evidence type="ECO:0000256" key="1">
    <source>
        <dbReference type="ARBA" id="ARBA00022962"/>
    </source>
</evidence>
<dbReference type="InterPro" id="IPR017926">
    <property type="entry name" value="GATASE"/>
</dbReference>
<dbReference type="PANTHER" id="PTHR43418">
    <property type="entry name" value="MULTIFUNCTIONAL TRYPTOPHAN BIOSYNTHESIS PROTEIN-RELATED"/>
    <property type="match status" value="1"/>
</dbReference>
<dbReference type="NCBIfam" id="TIGR00566">
    <property type="entry name" value="trpG_papA"/>
    <property type="match status" value="1"/>
</dbReference>
<proteinExistence type="predicted"/>
<dbReference type="CDD" id="cd01743">
    <property type="entry name" value="GATase1_Anthranilate_Synthase"/>
    <property type="match status" value="1"/>
</dbReference>
<dbReference type="InterPro" id="IPR050472">
    <property type="entry name" value="Anth_synth/Amidotransfase"/>
</dbReference>
<dbReference type="Proteomes" id="UP001354989">
    <property type="component" value="Chromosome"/>
</dbReference>
<keyword evidence="4" id="KW-1185">Reference proteome</keyword>
<dbReference type="RefSeq" id="WP_338397453.1">
    <property type="nucleotide sequence ID" value="NZ_AP025292.1"/>
</dbReference>
<evidence type="ECO:0000259" key="2">
    <source>
        <dbReference type="Pfam" id="PF00117"/>
    </source>
</evidence>
<organism evidence="3 4">
    <name type="scientific">Persicobacter psychrovividus</name>
    <dbReference type="NCBI Taxonomy" id="387638"/>
    <lineage>
        <taxon>Bacteria</taxon>
        <taxon>Pseudomonadati</taxon>
        <taxon>Bacteroidota</taxon>
        <taxon>Cytophagia</taxon>
        <taxon>Cytophagales</taxon>
        <taxon>Persicobacteraceae</taxon>
        <taxon>Persicobacter</taxon>
    </lineage>
</organism>
<name>A0ABN6L9R5_9BACT</name>
<dbReference type="EMBL" id="AP025292">
    <property type="protein sequence ID" value="BDC98016.1"/>
    <property type="molecule type" value="Genomic_DNA"/>
</dbReference>
<protein>
    <submittedName>
        <fullName evidence="3">Glutamine amidotransferase</fullName>
    </submittedName>
</protein>
<feature type="domain" description="Glutamine amidotransferase" evidence="2">
    <location>
        <begin position="3"/>
        <end position="182"/>
    </location>
</feature>
<evidence type="ECO:0000313" key="4">
    <source>
        <dbReference type="Proteomes" id="UP001354989"/>
    </source>
</evidence>
<dbReference type="SUPFAM" id="SSF52317">
    <property type="entry name" value="Class I glutamine amidotransferase-like"/>
    <property type="match status" value="1"/>
</dbReference>
<dbReference type="PANTHER" id="PTHR43418:SF4">
    <property type="entry name" value="MULTIFUNCTIONAL TRYPTOPHAN BIOSYNTHESIS PROTEIN"/>
    <property type="match status" value="1"/>
</dbReference>